<protein>
    <submittedName>
        <fullName evidence="2">Uncharacterized protein</fullName>
    </submittedName>
</protein>
<dbReference type="AlphaFoldDB" id="A0A5C6C4K2"/>
<evidence type="ECO:0000313" key="2">
    <source>
        <dbReference type="EMBL" id="TWU19540.1"/>
    </source>
</evidence>
<organism evidence="2 3">
    <name type="scientific">Allorhodopirellula heiligendammensis</name>
    <dbReference type="NCBI Taxonomy" id="2714739"/>
    <lineage>
        <taxon>Bacteria</taxon>
        <taxon>Pseudomonadati</taxon>
        <taxon>Planctomycetota</taxon>
        <taxon>Planctomycetia</taxon>
        <taxon>Pirellulales</taxon>
        <taxon>Pirellulaceae</taxon>
        <taxon>Allorhodopirellula</taxon>
    </lineage>
</organism>
<feature type="region of interest" description="Disordered" evidence="1">
    <location>
        <begin position="103"/>
        <end position="124"/>
    </location>
</feature>
<sequence length="124" mass="12977">MGDDMVDLDRDRVAATLANVVYRIGEKRDPRKSPLATIATFRRGRSAPIDRPRRGLGRAAASGATRRAVNVCSTTSDASAAGAGYGHYSKGFAGFADEAGEADGPGSLMARSSAKSEAFALSRR</sequence>
<evidence type="ECO:0000313" key="3">
    <source>
        <dbReference type="Proteomes" id="UP000319908"/>
    </source>
</evidence>
<keyword evidence="3" id="KW-1185">Reference proteome</keyword>
<dbReference type="Proteomes" id="UP000319908">
    <property type="component" value="Unassembled WGS sequence"/>
</dbReference>
<dbReference type="EMBL" id="SJPU01000001">
    <property type="protein sequence ID" value="TWU19540.1"/>
    <property type="molecule type" value="Genomic_DNA"/>
</dbReference>
<reference evidence="2 3" key="1">
    <citation type="journal article" date="2020" name="Antonie Van Leeuwenhoek">
        <title>Rhodopirellula heiligendammensis sp. nov., Rhodopirellula pilleata sp. nov., and Rhodopirellula solitaria sp. nov. isolated from natural or artificial marine surfaces in Northern Germany and California, USA, and emended description of the genus Rhodopirellula.</title>
        <authorList>
            <person name="Kallscheuer N."/>
            <person name="Wiegand S."/>
            <person name="Jogler M."/>
            <person name="Boedeker C."/>
            <person name="Peeters S.H."/>
            <person name="Rast P."/>
            <person name="Heuer A."/>
            <person name="Jetten M.S.M."/>
            <person name="Rohde M."/>
            <person name="Jogler C."/>
        </authorList>
    </citation>
    <scope>NUCLEOTIDE SEQUENCE [LARGE SCALE GENOMIC DNA]</scope>
    <source>
        <strain evidence="2 3">Poly21</strain>
    </source>
</reference>
<name>A0A5C6C4K2_9BACT</name>
<proteinExistence type="predicted"/>
<evidence type="ECO:0000256" key="1">
    <source>
        <dbReference type="SAM" id="MobiDB-lite"/>
    </source>
</evidence>
<gene>
    <name evidence="2" type="ORF">Poly21_17140</name>
</gene>
<accession>A0A5C6C4K2</accession>
<comment type="caution">
    <text evidence="2">The sequence shown here is derived from an EMBL/GenBank/DDBJ whole genome shotgun (WGS) entry which is preliminary data.</text>
</comment>